<accession>A0AAP0RHW2</accession>
<feature type="compositionally biased region" description="Acidic residues" evidence="3">
    <location>
        <begin position="601"/>
        <end position="614"/>
    </location>
</feature>
<feature type="compositionally biased region" description="Polar residues" evidence="3">
    <location>
        <begin position="1338"/>
        <end position="1353"/>
    </location>
</feature>
<dbReference type="Proteomes" id="UP001415857">
    <property type="component" value="Unassembled WGS sequence"/>
</dbReference>
<feature type="compositionally biased region" description="Pro residues" evidence="3">
    <location>
        <begin position="1180"/>
        <end position="1190"/>
    </location>
</feature>
<dbReference type="SUPFAM" id="SSF109905">
    <property type="entry name" value="Surp module (SWAP domain)"/>
    <property type="match status" value="1"/>
</dbReference>
<feature type="region of interest" description="Disordered" evidence="3">
    <location>
        <begin position="1074"/>
        <end position="1139"/>
    </location>
</feature>
<feature type="compositionally biased region" description="Polar residues" evidence="3">
    <location>
        <begin position="1094"/>
        <end position="1108"/>
    </location>
</feature>
<dbReference type="Gene3D" id="1.10.10.790">
    <property type="entry name" value="Surp module"/>
    <property type="match status" value="1"/>
</dbReference>
<dbReference type="SMART" id="SM00356">
    <property type="entry name" value="ZnF_C3H1"/>
    <property type="match status" value="1"/>
</dbReference>
<feature type="compositionally biased region" description="Basic and acidic residues" evidence="3">
    <location>
        <begin position="832"/>
        <end position="847"/>
    </location>
</feature>
<feature type="region of interest" description="Disordered" evidence="3">
    <location>
        <begin position="982"/>
        <end position="1047"/>
    </location>
</feature>
<dbReference type="PANTHER" id="PTHR36886:SF7">
    <property type="entry name" value="EXPRESSED PROTEIN"/>
    <property type="match status" value="1"/>
</dbReference>
<dbReference type="PANTHER" id="PTHR36886">
    <property type="entry name" value="PROTEIN FRIGIDA-ESSENTIAL 1"/>
    <property type="match status" value="1"/>
</dbReference>
<feature type="compositionally biased region" description="Pro residues" evidence="3">
    <location>
        <begin position="132"/>
        <end position="161"/>
    </location>
</feature>
<comment type="caution">
    <text evidence="6">The sequence shown here is derived from an EMBL/GenBank/DDBJ whole genome shotgun (WGS) entry which is preliminary data.</text>
</comment>
<dbReference type="Pfam" id="PF01805">
    <property type="entry name" value="Surp"/>
    <property type="match status" value="1"/>
</dbReference>
<dbReference type="GO" id="GO:0008270">
    <property type="term" value="F:zinc ion binding"/>
    <property type="evidence" value="ECO:0007669"/>
    <property type="project" value="UniProtKB-KW"/>
</dbReference>
<feature type="compositionally biased region" description="Pro residues" evidence="3">
    <location>
        <begin position="63"/>
        <end position="76"/>
    </location>
</feature>
<reference evidence="6 7" key="1">
    <citation type="journal article" date="2024" name="Plant J.">
        <title>Genome sequences and population genomics reveal climatic adaptation and genomic divergence between two closely related sweetgum species.</title>
        <authorList>
            <person name="Xu W.Q."/>
            <person name="Ren C.Q."/>
            <person name="Zhang X.Y."/>
            <person name="Comes H.P."/>
            <person name="Liu X.H."/>
            <person name="Li Y.G."/>
            <person name="Kettle C.J."/>
            <person name="Jalonen R."/>
            <person name="Gaisberger H."/>
            <person name="Ma Y.Z."/>
            <person name="Qiu Y.X."/>
        </authorList>
    </citation>
    <scope>NUCLEOTIDE SEQUENCE [LARGE SCALE GENOMIC DNA]</scope>
    <source>
        <strain evidence="6">Hangzhou</strain>
    </source>
</reference>
<dbReference type="Pfam" id="PF00642">
    <property type="entry name" value="zf-CCCH"/>
    <property type="match status" value="1"/>
</dbReference>
<dbReference type="PROSITE" id="PS50103">
    <property type="entry name" value="ZF_C3H1"/>
    <property type="match status" value="1"/>
</dbReference>
<dbReference type="Gene3D" id="4.10.1000.10">
    <property type="entry name" value="Zinc finger, CCCH-type"/>
    <property type="match status" value="1"/>
</dbReference>
<feature type="zinc finger region" description="C3H1-type" evidence="2">
    <location>
        <begin position="845"/>
        <end position="872"/>
    </location>
</feature>
<feature type="compositionally biased region" description="Polar residues" evidence="3">
    <location>
        <begin position="1034"/>
        <end position="1047"/>
    </location>
</feature>
<evidence type="ECO:0000259" key="4">
    <source>
        <dbReference type="PROSITE" id="PS50103"/>
    </source>
</evidence>
<evidence type="ECO:0000313" key="7">
    <source>
        <dbReference type="Proteomes" id="UP001415857"/>
    </source>
</evidence>
<dbReference type="PROSITE" id="PS50128">
    <property type="entry name" value="SURP"/>
    <property type="match status" value="1"/>
</dbReference>
<dbReference type="InterPro" id="IPR000571">
    <property type="entry name" value="Znf_CCCH"/>
</dbReference>
<proteinExistence type="predicted"/>
<feature type="compositionally biased region" description="Basic residues" evidence="3">
    <location>
        <begin position="776"/>
        <end position="787"/>
    </location>
</feature>
<feature type="region of interest" description="Disordered" evidence="3">
    <location>
        <begin position="1157"/>
        <end position="1191"/>
    </location>
</feature>
<evidence type="ECO:0008006" key="8">
    <source>
        <dbReference type="Google" id="ProtNLM"/>
    </source>
</evidence>
<dbReference type="EMBL" id="JBBPBK010000009">
    <property type="protein sequence ID" value="KAK9278189.1"/>
    <property type="molecule type" value="Genomic_DNA"/>
</dbReference>
<dbReference type="GO" id="GO:0003723">
    <property type="term" value="F:RNA binding"/>
    <property type="evidence" value="ECO:0007669"/>
    <property type="project" value="InterPro"/>
</dbReference>
<feature type="compositionally biased region" description="Basic residues" evidence="3">
    <location>
        <begin position="796"/>
        <end position="825"/>
    </location>
</feature>
<keyword evidence="1" id="KW-0507">mRNA processing</keyword>
<organism evidence="6 7">
    <name type="scientific">Liquidambar formosana</name>
    <name type="common">Formosan gum</name>
    <dbReference type="NCBI Taxonomy" id="63359"/>
    <lineage>
        <taxon>Eukaryota</taxon>
        <taxon>Viridiplantae</taxon>
        <taxon>Streptophyta</taxon>
        <taxon>Embryophyta</taxon>
        <taxon>Tracheophyta</taxon>
        <taxon>Spermatophyta</taxon>
        <taxon>Magnoliopsida</taxon>
        <taxon>eudicotyledons</taxon>
        <taxon>Gunneridae</taxon>
        <taxon>Pentapetalae</taxon>
        <taxon>Saxifragales</taxon>
        <taxon>Altingiaceae</taxon>
        <taxon>Liquidambar</taxon>
    </lineage>
</organism>
<protein>
    <recommendedName>
        <fullName evidence="8">C3H1-type domain-containing protein</fullName>
    </recommendedName>
</protein>
<feature type="compositionally biased region" description="Low complexity" evidence="3">
    <location>
        <begin position="49"/>
        <end position="62"/>
    </location>
</feature>
<dbReference type="InterPro" id="IPR035967">
    <property type="entry name" value="SWAP/Surp_sf"/>
</dbReference>
<evidence type="ECO:0000256" key="1">
    <source>
        <dbReference type="ARBA" id="ARBA00022664"/>
    </source>
</evidence>
<feature type="region of interest" description="Disordered" evidence="3">
    <location>
        <begin position="923"/>
        <end position="948"/>
    </location>
</feature>
<feature type="region of interest" description="Disordered" evidence="3">
    <location>
        <begin position="728"/>
        <end position="748"/>
    </location>
</feature>
<feature type="compositionally biased region" description="Polar residues" evidence="3">
    <location>
        <begin position="575"/>
        <end position="589"/>
    </location>
</feature>
<evidence type="ECO:0000313" key="6">
    <source>
        <dbReference type="EMBL" id="KAK9278189.1"/>
    </source>
</evidence>
<dbReference type="GO" id="GO:0006397">
    <property type="term" value="P:mRNA processing"/>
    <property type="evidence" value="ECO:0007669"/>
    <property type="project" value="UniProtKB-KW"/>
</dbReference>
<evidence type="ECO:0000259" key="5">
    <source>
        <dbReference type="PROSITE" id="PS50128"/>
    </source>
</evidence>
<keyword evidence="2" id="KW-0479">Metal-binding</keyword>
<feature type="compositionally biased region" description="Pro residues" evidence="3">
    <location>
        <begin position="219"/>
        <end position="248"/>
    </location>
</feature>
<feature type="compositionally biased region" description="Pro residues" evidence="3">
    <location>
        <begin position="23"/>
        <end position="43"/>
    </location>
</feature>
<dbReference type="InterPro" id="IPR000061">
    <property type="entry name" value="Surp"/>
</dbReference>
<feature type="compositionally biased region" description="Basic and acidic residues" evidence="3">
    <location>
        <begin position="765"/>
        <end position="774"/>
    </location>
</feature>
<dbReference type="InterPro" id="IPR052650">
    <property type="entry name" value="Zinc_finger_CCCH"/>
</dbReference>
<feature type="region of interest" description="Disordered" evidence="3">
    <location>
        <begin position="569"/>
        <end position="618"/>
    </location>
</feature>
<feature type="compositionally biased region" description="Polar residues" evidence="3">
    <location>
        <begin position="1013"/>
        <end position="1026"/>
    </location>
</feature>
<feature type="compositionally biased region" description="Basic and acidic residues" evidence="3">
    <location>
        <begin position="988"/>
        <end position="1002"/>
    </location>
</feature>
<keyword evidence="2" id="KW-0862">Zinc</keyword>
<feature type="region of interest" description="Disordered" evidence="3">
    <location>
        <begin position="765"/>
        <end position="850"/>
    </location>
</feature>
<feature type="compositionally biased region" description="Pro residues" evidence="3">
    <location>
        <begin position="1110"/>
        <end position="1120"/>
    </location>
</feature>
<feature type="region of interest" description="Disordered" evidence="3">
    <location>
        <begin position="300"/>
        <end position="339"/>
    </location>
</feature>
<feature type="region of interest" description="Disordered" evidence="3">
    <location>
        <begin position="1"/>
        <end position="253"/>
    </location>
</feature>
<sequence length="1681" mass="182674">MYGQGNYGSQFGQGPHAAMPPFQQRPPGPPPPPPPFQQGPPALPHSIMQQVSSVVPPQVGHQPGPPVYQRAPPPPHATAQHGPPVQAGMLNAGQSYLHPPPPAHGSAPYPTAQQSSHYPPHLGPQNVHHIPQPVPPPPLGPPRPEMLQAPPPPRVLPPPPSQGQTLYRTSVQLPPPPGGVQGLQHIPPPPPPPTSSYFTPAPYGSFVHSAHGDSHMPSMAPPPPPPPLPSSPPPLPPSPPSSTSPPPGSRTLFSTPLLAASELPSGTGSHKISSAEVMVSDSVDKVSAAIHIRDNMSMRDDHINHEGGANSDLGSFVKDGSSSKESGLLNLPSPPTKPTEEKIVQNIEILCQFIARNGPGFEDMARKKECGNPEFVFLIGGEPGSEAAIAHEYFMWMKNKCILEFKLRKGNELSGSPSRPLEVESSMQADRLTDAGAPPSPADSDMDMEDDIIQFDKDQGDQGVYHSFEGPNLDCVVVHNKLDVKEQVHTPQSSAVCSLAKDALPKNVSCSGSPGLDEQGKGPELFPDHDHSTFGMSFSKVHSSVMSTDGAAECPLDSTVEKPITSLLDNFRPSRPSTASGKFSSQSIKGGSPFRLLQDYASDDSSENDDEPNLEDVSPVRVASSVTAGTTGLKRDMGHNLETDVGSKRLCWTGKEIGPLSEPVVASHTGMPFKVSDFSSESQMDVKETVIRSIVTGKIDGQVDNKGRIPESTDHAAAHEAFQQKNALGGGGVDIVPESGKSQKEDAKCAANSLKVDEFGRLVREGASDSDSGHSHYTRRHGKRGRSWSRSPSPHDRRRRRSPWRRKEKRSRSRSWSPKKRRSRSKSPVFRRVGEFGGERMRRDKGQTPDCLDFLRGRCQRGASCRFLHRDSDKSDGSRRHKSKQHYPEVPPSSKISDIHEEIKDIPVKISGHEHVEVKSQEMHLGQDLPGSSFGARGNKNINDERKFNSGRDAVKSIVSDLDGQLVTDVVKSESFREAATQVQETLEVQKEPEEPTTHLSDEENCQEPVETHQPSLVDSFSSQPVTDAETPKSPDSTSQGVVSSVLNLGVQQPQNNLSTSGLQNADHHLRQMDGFSISNSSPEQTPAAFPNQLPVSQPFSSDNISSQLPLPPPPPPPPLSQGVKGPHVPQPPRDYNLMQHNASFPLQSATGESISSYQAPLPNQHPHFSVPPSSSWTSLPPPPPPPPPYNNDLTINVATATPGFPSQFQQNQLPARNDFASQSLMRPYPTDLPPHSQVADFQHRAYLPMQELHRPPLHMEDGRSKPLAVGSQLSLPFGGANLIKEDRFTQFPVQGLIPSSSFAQGNMHAQPIPFSRESPVNKMQSFPGDNLPPSELYKSSSQNHPYSQQQLPPNGLQRPAADSISAHSGLPGKINSSTSRIPSDILDRNQLSHLPDFGGSRISTYYNPYASTFDQPLSSKFSSTAFRQEKDAPYGYKYDTPFSLSHLPVDGHRVGSLGSRQMSSPNSARSIGQVFPRMGGDQYDPLFDSIEPSSNPFGKFDVRKQELTNDSDIMLRLSASRKPLDVEENNKKKEVGAIAVTTSLENDEYGETADAEVGAVENESPSNPIDVENTAAGEIEIDQIKSPGKSKKSKDSRSMKLFKISLADFVKEVLKPSWRQGNMSKEAFKTIVKKTVDKVSGAMKGHQVPKSQAKINQYIDSSQRKLTKLVMGYVDKYVKV</sequence>
<name>A0AAP0RHW2_LIQFO</name>
<feature type="domain" description="SURP motif" evidence="5">
    <location>
        <begin position="346"/>
        <end position="394"/>
    </location>
</feature>
<evidence type="ECO:0000256" key="2">
    <source>
        <dbReference type="PROSITE-ProRule" id="PRU00723"/>
    </source>
</evidence>
<feature type="compositionally biased region" description="Basic and acidic residues" evidence="3">
    <location>
        <begin position="868"/>
        <end position="878"/>
    </location>
</feature>
<feature type="region of interest" description="Disordered" evidence="3">
    <location>
        <begin position="1303"/>
        <end position="1383"/>
    </location>
</feature>
<keyword evidence="2" id="KW-0863">Zinc-finger</keyword>
<feature type="domain" description="C3H1-type" evidence="4">
    <location>
        <begin position="845"/>
        <end position="872"/>
    </location>
</feature>
<feature type="region of interest" description="Disordered" evidence="3">
    <location>
        <begin position="413"/>
        <end position="447"/>
    </location>
</feature>
<feature type="region of interest" description="Disordered" evidence="3">
    <location>
        <begin position="865"/>
        <end position="900"/>
    </location>
</feature>
<evidence type="ECO:0000256" key="3">
    <source>
        <dbReference type="SAM" id="MobiDB-lite"/>
    </source>
</evidence>
<keyword evidence="7" id="KW-1185">Reference proteome</keyword>
<gene>
    <name evidence="6" type="ORF">L1049_027749</name>
</gene>